<keyword evidence="2 5" id="KW-0690">Ribosome biogenesis</keyword>
<dbReference type="InterPro" id="IPR005227">
    <property type="entry name" value="YqgF"/>
</dbReference>
<evidence type="ECO:0000259" key="6">
    <source>
        <dbReference type="SMART" id="SM00732"/>
    </source>
</evidence>
<keyword evidence="3 5" id="KW-0540">Nuclease</keyword>
<comment type="similarity">
    <text evidence="5">Belongs to the YqgF HJR family.</text>
</comment>
<dbReference type="SUPFAM" id="SSF53098">
    <property type="entry name" value="Ribonuclease H-like"/>
    <property type="match status" value="1"/>
</dbReference>
<proteinExistence type="inferred from homology"/>
<dbReference type="GO" id="GO:0016788">
    <property type="term" value="F:hydrolase activity, acting on ester bonds"/>
    <property type="evidence" value="ECO:0007669"/>
    <property type="project" value="UniProtKB-UniRule"/>
</dbReference>
<comment type="function">
    <text evidence="5">Could be a nuclease involved in processing of the 5'-end of pre-16S rRNA.</text>
</comment>
<reference evidence="7 8" key="1">
    <citation type="submission" date="2017-09" db="EMBL/GenBank/DDBJ databases">
        <title>Depth-based differentiation of microbial function through sediment-hosted aquifers and enrichment of novel symbionts in the deep terrestrial subsurface.</title>
        <authorList>
            <person name="Probst A.J."/>
            <person name="Ladd B."/>
            <person name="Jarett J.K."/>
            <person name="Geller-Mcgrath D.E."/>
            <person name="Sieber C.M."/>
            <person name="Emerson J.B."/>
            <person name="Anantharaman K."/>
            <person name="Thomas B.C."/>
            <person name="Malmstrom R."/>
            <person name="Stieglmeier M."/>
            <person name="Klingl A."/>
            <person name="Woyke T."/>
            <person name="Ryan C.M."/>
            <person name="Banfield J.F."/>
        </authorList>
    </citation>
    <scope>NUCLEOTIDE SEQUENCE [LARGE SCALE GENOMIC DNA]</scope>
    <source>
        <strain evidence="7">CG17_big_fil_post_rev_8_21_14_2_50_48_46</strain>
    </source>
</reference>
<dbReference type="CDD" id="cd16964">
    <property type="entry name" value="YqgF"/>
    <property type="match status" value="1"/>
</dbReference>
<dbReference type="GO" id="GO:0005829">
    <property type="term" value="C:cytosol"/>
    <property type="evidence" value="ECO:0007669"/>
    <property type="project" value="TreeGrafter"/>
</dbReference>
<dbReference type="AlphaFoldDB" id="A0A2M7FZ79"/>
<sequence>MQPKPRVLGLDVGTRTIGIAVSDPMGWFARPVTTIQRKSWKDDLAELAKILQEFQAKQIVVGLPLGGNGEMTEQARYSKGAANRIHQEFPDLELHFIDESHSSEFAQEQMLATGMKKRKRKAMIDQVAAVKILQDFIDQEALREKANAARQKQITTNEITGIEA</sequence>
<dbReference type="Pfam" id="PF03652">
    <property type="entry name" value="RuvX"/>
    <property type="match status" value="1"/>
</dbReference>
<comment type="subcellular location">
    <subcellularLocation>
        <location evidence="5">Cytoplasm</location>
    </subcellularLocation>
</comment>
<dbReference type="GO" id="GO:0000967">
    <property type="term" value="P:rRNA 5'-end processing"/>
    <property type="evidence" value="ECO:0007669"/>
    <property type="project" value="UniProtKB-UniRule"/>
</dbReference>
<name>A0A2M7FZ79_9BACT</name>
<dbReference type="SMART" id="SM00732">
    <property type="entry name" value="YqgFc"/>
    <property type="match status" value="1"/>
</dbReference>
<evidence type="ECO:0000256" key="4">
    <source>
        <dbReference type="ARBA" id="ARBA00022801"/>
    </source>
</evidence>
<dbReference type="InterPro" id="IPR037027">
    <property type="entry name" value="YqgF/RNaseH-like_dom_sf"/>
</dbReference>
<dbReference type="NCBIfam" id="TIGR00250">
    <property type="entry name" value="RNAse_H_YqgF"/>
    <property type="match status" value="1"/>
</dbReference>
<dbReference type="PANTHER" id="PTHR33317">
    <property type="entry name" value="POLYNUCLEOTIDYL TRANSFERASE, RIBONUCLEASE H-LIKE SUPERFAMILY PROTEIN"/>
    <property type="match status" value="1"/>
</dbReference>
<keyword evidence="4 5" id="KW-0378">Hydrolase</keyword>
<dbReference type="GO" id="GO:0004518">
    <property type="term" value="F:nuclease activity"/>
    <property type="evidence" value="ECO:0007669"/>
    <property type="project" value="UniProtKB-KW"/>
</dbReference>
<gene>
    <name evidence="7" type="ORF">COW36_20080</name>
</gene>
<organism evidence="7 8">
    <name type="scientific">bacterium (Candidatus Blackallbacteria) CG17_big_fil_post_rev_8_21_14_2_50_48_46</name>
    <dbReference type="NCBI Taxonomy" id="2014261"/>
    <lineage>
        <taxon>Bacteria</taxon>
        <taxon>Candidatus Blackallbacteria</taxon>
    </lineage>
</organism>
<dbReference type="EMBL" id="PFFQ01000056">
    <property type="protein sequence ID" value="PIW14707.1"/>
    <property type="molecule type" value="Genomic_DNA"/>
</dbReference>
<evidence type="ECO:0000256" key="3">
    <source>
        <dbReference type="ARBA" id="ARBA00022722"/>
    </source>
</evidence>
<protein>
    <recommendedName>
        <fullName evidence="5">Putative pre-16S rRNA nuclease</fullName>
        <ecNumber evidence="5">3.1.-.-</ecNumber>
    </recommendedName>
</protein>
<evidence type="ECO:0000313" key="8">
    <source>
        <dbReference type="Proteomes" id="UP000231019"/>
    </source>
</evidence>
<dbReference type="PANTHER" id="PTHR33317:SF4">
    <property type="entry name" value="POLYNUCLEOTIDYL TRANSFERASE, RIBONUCLEASE H-LIKE SUPERFAMILY PROTEIN"/>
    <property type="match status" value="1"/>
</dbReference>
<dbReference type="EC" id="3.1.-.-" evidence="5"/>
<keyword evidence="1 5" id="KW-0963">Cytoplasm</keyword>
<dbReference type="InterPro" id="IPR012337">
    <property type="entry name" value="RNaseH-like_sf"/>
</dbReference>
<evidence type="ECO:0000256" key="5">
    <source>
        <dbReference type="HAMAP-Rule" id="MF_00651"/>
    </source>
</evidence>
<evidence type="ECO:0000256" key="2">
    <source>
        <dbReference type="ARBA" id="ARBA00022517"/>
    </source>
</evidence>
<evidence type="ECO:0000313" key="7">
    <source>
        <dbReference type="EMBL" id="PIW14707.1"/>
    </source>
</evidence>
<dbReference type="Gene3D" id="3.30.420.140">
    <property type="entry name" value="YqgF/RNase H-like domain"/>
    <property type="match status" value="1"/>
</dbReference>
<dbReference type="HAMAP" id="MF_00651">
    <property type="entry name" value="Nuclease_YqgF"/>
    <property type="match status" value="1"/>
</dbReference>
<accession>A0A2M7FZ79</accession>
<dbReference type="Proteomes" id="UP000231019">
    <property type="component" value="Unassembled WGS sequence"/>
</dbReference>
<comment type="caution">
    <text evidence="7">The sequence shown here is derived from an EMBL/GenBank/DDBJ whole genome shotgun (WGS) entry which is preliminary data.</text>
</comment>
<evidence type="ECO:0000256" key="1">
    <source>
        <dbReference type="ARBA" id="ARBA00022490"/>
    </source>
</evidence>
<feature type="domain" description="YqgF/RNase H-like" evidence="6">
    <location>
        <begin position="5"/>
        <end position="106"/>
    </location>
</feature>
<dbReference type="InterPro" id="IPR006641">
    <property type="entry name" value="YqgF/RNaseH-like_dom"/>
</dbReference>